<dbReference type="InterPro" id="IPR051678">
    <property type="entry name" value="AGP_Transferase"/>
</dbReference>
<dbReference type="NCBIfam" id="NF033068">
    <property type="entry name" value="APH_3p"/>
    <property type="match status" value="1"/>
</dbReference>
<organism evidence="12 13">
    <name type="scientific">Duganella qianjiadongensis</name>
    <dbReference type="NCBI Taxonomy" id="2692176"/>
    <lineage>
        <taxon>Bacteria</taxon>
        <taxon>Pseudomonadati</taxon>
        <taxon>Pseudomonadota</taxon>
        <taxon>Betaproteobacteria</taxon>
        <taxon>Burkholderiales</taxon>
        <taxon>Oxalobacteraceae</taxon>
        <taxon>Telluria group</taxon>
        <taxon>Duganella</taxon>
    </lineage>
</organism>
<dbReference type="PANTHER" id="PTHR21310">
    <property type="entry name" value="AMINOGLYCOSIDE PHOSPHOTRANSFERASE-RELATED-RELATED"/>
    <property type="match status" value="1"/>
</dbReference>
<keyword evidence="13" id="KW-1185">Reference proteome</keyword>
<dbReference type="SUPFAM" id="SSF56112">
    <property type="entry name" value="Protein kinase-like (PK-like)"/>
    <property type="match status" value="1"/>
</dbReference>
<evidence type="ECO:0000313" key="13">
    <source>
        <dbReference type="Proteomes" id="UP000478090"/>
    </source>
</evidence>
<dbReference type="InterPro" id="IPR011009">
    <property type="entry name" value="Kinase-like_dom_sf"/>
</dbReference>
<dbReference type="EMBL" id="WWCM01000004">
    <property type="protein sequence ID" value="MYM39307.1"/>
    <property type="molecule type" value="Genomic_DNA"/>
</dbReference>
<dbReference type="InterPro" id="IPR002575">
    <property type="entry name" value="Aminoglycoside_PTrfase"/>
</dbReference>
<evidence type="ECO:0000256" key="5">
    <source>
        <dbReference type="ARBA" id="ARBA00022741"/>
    </source>
</evidence>
<gene>
    <name evidence="12" type="primary">aph(3')</name>
    <name evidence="12" type="ORF">GTP27_08180</name>
</gene>
<evidence type="ECO:0000256" key="7">
    <source>
        <dbReference type="ARBA" id="ARBA00022840"/>
    </source>
</evidence>
<keyword evidence="7 10" id="KW-0067">ATP-binding</keyword>
<name>A0ABW9VKS0_9BURK</name>
<comment type="catalytic activity">
    <reaction evidence="9">
        <text>kanamycin A + ATP = kanamycin 3'-phosphate + ADP + H(+)</text>
        <dbReference type="Rhea" id="RHEA:24256"/>
        <dbReference type="ChEBI" id="CHEBI:15378"/>
        <dbReference type="ChEBI" id="CHEBI:30616"/>
        <dbReference type="ChEBI" id="CHEBI:57909"/>
        <dbReference type="ChEBI" id="CHEBI:58214"/>
        <dbReference type="ChEBI" id="CHEBI:456216"/>
        <dbReference type="EC" id="2.7.1.95"/>
    </reaction>
</comment>
<keyword evidence="8 10" id="KW-0046">Antibiotic resistance</keyword>
<dbReference type="EC" id="2.7.1.95" evidence="2"/>
<dbReference type="Gene3D" id="3.30.200.20">
    <property type="entry name" value="Phosphorylase Kinase, domain 1"/>
    <property type="match status" value="1"/>
</dbReference>
<evidence type="ECO:0000256" key="8">
    <source>
        <dbReference type="ARBA" id="ARBA00023251"/>
    </source>
</evidence>
<evidence type="ECO:0000256" key="1">
    <source>
        <dbReference type="ARBA" id="ARBA00006219"/>
    </source>
</evidence>
<evidence type="ECO:0000259" key="11">
    <source>
        <dbReference type="Pfam" id="PF01636"/>
    </source>
</evidence>
<dbReference type="PIRSF" id="PIRSF000706">
    <property type="entry name" value="Kanamycin_kin"/>
    <property type="match status" value="1"/>
</dbReference>
<proteinExistence type="inferred from homology"/>
<evidence type="ECO:0000256" key="6">
    <source>
        <dbReference type="ARBA" id="ARBA00022777"/>
    </source>
</evidence>
<dbReference type="InterPro" id="IPR024165">
    <property type="entry name" value="Kan/Strep_kinase"/>
</dbReference>
<evidence type="ECO:0000256" key="2">
    <source>
        <dbReference type="ARBA" id="ARBA00012193"/>
    </source>
</evidence>
<evidence type="ECO:0000256" key="9">
    <source>
        <dbReference type="ARBA" id="ARBA00048925"/>
    </source>
</evidence>
<dbReference type="Pfam" id="PF01636">
    <property type="entry name" value="APH"/>
    <property type="match status" value="1"/>
</dbReference>
<dbReference type="PANTHER" id="PTHR21310:SF41">
    <property type="entry name" value="3'-PHOSPHOTRANSFERASE, PUTATIVE-RELATED"/>
    <property type="match status" value="1"/>
</dbReference>
<sequence length="275" mass="31187">MERTLIDQNREEACKAVPGPWRELPELSGYQWSRSTVGASGCTVYRLYGKGLTPDLYIKHGAGPYADDLSAEAERMRWLGGYAAVPAVLHFARTADEAWLLMTALHGKTAYQLLQAYPEQQFAVVDQLARQLRRIHAIPLRDCPYASDHLSRLDRARARIDAGLVEEDDFDEERTGWTAEQVWDALQDLLPQRPDLVVTHGDYSLDNIVFCDGEIEGCIDLGRLGVADRYHDLAILWNCLGEFGAPLQQRLLQQYGIAGPDYERLKFYQLLDELF</sequence>
<keyword evidence="5 10" id="KW-0547">Nucleotide-binding</keyword>
<evidence type="ECO:0000313" key="12">
    <source>
        <dbReference type="EMBL" id="MYM39307.1"/>
    </source>
</evidence>
<evidence type="ECO:0000256" key="4">
    <source>
        <dbReference type="ARBA" id="ARBA00022679"/>
    </source>
</evidence>
<dbReference type="Proteomes" id="UP000478090">
    <property type="component" value="Unassembled WGS sequence"/>
</dbReference>
<reference evidence="12 13" key="1">
    <citation type="submission" date="2019-12" db="EMBL/GenBank/DDBJ databases">
        <title>Novel species isolated from a subtropical stream in China.</title>
        <authorList>
            <person name="Lu H."/>
        </authorList>
    </citation>
    <scope>NUCLEOTIDE SEQUENCE [LARGE SCALE GENOMIC DNA]</scope>
    <source>
        <strain evidence="12 13">CY13W</strain>
    </source>
</reference>
<keyword evidence="4 10" id="KW-0808">Transferase</keyword>
<keyword evidence="6 10" id="KW-0418">Kinase</keyword>
<comment type="similarity">
    <text evidence="1 10">Belongs to the aminoglycoside phosphotransferase family.</text>
</comment>
<protein>
    <recommendedName>
        <fullName evidence="3">Aminoglycoside 3'-phosphotransferase</fullName>
        <ecNumber evidence="2">2.7.1.95</ecNumber>
    </recommendedName>
</protein>
<dbReference type="Gene3D" id="3.90.1200.10">
    <property type="match status" value="1"/>
</dbReference>
<evidence type="ECO:0000256" key="3">
    <source>
        <dbReference type="ARBA" id="ARBA00017903"/>
    </source>
</evidence>
<feature type="domain" description="Aminoglycoside phosphotransferase" evidence="11">
    <location>
        <begin position="38"/>
        <end position="268"/>
    </location>
</feature>
<comment type="caution">
    <text evidence="12">The sequence shown here is derived from an EMBL/GenBank/DDBJ whole genome shotgun (WGS) entry which is preliminary data.</text>
</comment>
<evidence type="ECO:0000256" key="10">
    <source>
        <dbReference type="PIRNR" id="PIRNR000706"/>
    </source>
</evidence>
<dbReference type="CDD" id="cd05150">
    <property type="entry name" value="APH"/>
    <property type="match status" value="1"/>
</dbReference>
<accession>A0ABW9VKS0</accession>